<organism evidence="1 2">
    <name type="scientific">Nesidiocoris tenuis</name>
    <dbReference type="NCBI Taxonomy" id="355587"/>
    <lineage>
        <taxon>Eukaryota</taxon>
        <taxon>Metazoa</taxon>
        <taxon>Ecdysozoa</taxon>
        <taxon>Arthropoda</taxon>
        <taxon>Hexapoda</taxon>
        <taxon>Insecta</taxon>
        <taxon>Pterygota</taxon>
        <taxon>Neoptera</taxon>
        <taxon>Paraneoptera</taxon>
        <taxon>Hemiptera</taxon>
        <taxon>Heteroptera</taxon>
        <taxon>Panheteroptera</taxon>
        <taxon>Cimicomorpha</taxon>
        <taxon>Miridae</taxon>
        <taxon>Dicyphina</taxon>
        <taxon>Nesidiocoris</taxon>
    </lineage>
</organism>
<accession>A0ABN7AJV1</accession>
<dbReference type="EMBL" id="AP028911">
    <property type="protein sequence ID" value="BES92531.1"/>
    <property type="molecule type" value="Genomic_DNA"/>
</dbReference>
<evidence type="ECO:0000313" key="2">
    <source>
        <dbReference type="Proteomes" id="UP001307889"/>
    </source>
</evidence>
<protein>
    <submittedName>
        <fullName evidence="1">Uncharacterized protein</fullName>
    </submittedName>
</protein>
<evidence type="ECO:0000313" key="1">
    <source>
        <dbReference type="EMBL" id="BES92531.1"/>
    </source>
</evidence>
<reference evidence="1 2" key="1">
    <citation type="submission" date="2023-09" db="EMBL/GenBank/DDBJ databases">
        <title>Nesidiocoris tenuis whole genome shotgun sequence.</title>
        <authorList>
            <person name="Shibata T."/>
            <person name="Shimoda M."/>
            <person name="Kobayashi T."/>
            <person name="Uehara T."/>
        </authorList>
    </citation>
    <scope>NUCLEOTIDE SEQUENCE [LARGE SCALE GENOMIC DNA]</scope>
    <source>
        <strain evidence="1 2">Japan</strain>
    </source>
</reference>
<name>A0ABN7AJV1_9HEMI</name>
<proteinExistence type="predicted"/>
<keyword evidence="2" id="KW-1185">Reference proteome</keyword>
<dbReference type="Proteomes" id="UP001307889">
    <property type="component" value="Chromosome 3"/>
</dbReference>
<gene>
    <name evidence="1" type="ORF">NTJ_05340</name>
</gene>
<sequence length="111" mass="12222">MNGAGKKISKRGSYVNAGSYQDRTGTDINYWIHLKLSLCWNKDPELNEVSACSRGARMLIVSDRCQDGSGVDAGSDEVGPHEKLRAQAVNRIGGVHIRPMHLRNVKANVHH</sequence>